<dbReference type="Gene3D" id="3.40.50.300">
    <property type="entry name" value="P-loop containing nucleotide triphosphate hydrolases"/>
    <property type="match status" value="4"/>
</dbReference>
<dbReference type="EMBL" id="SDEE01000664">
    <property type="protein sequence ID" value="RXW14679.1"/>
    <property type="molecule type" value="Genomic_DNA"/>
</dbReference>
<keyword evidence="7" id="KW-1185">Reference proteome</keyword>
<name>A0A4Q2D660_9AGAR</name>
<evidence type="ECO:0000256" key="1">
    <source>
        <dbReference type="ARBA" id="ARBA00010378"/>
    </source>
</evidence>
<dbReference type="GO" id="GO:0016887">
    <property type="term" value="F:ATP hydrolysis activity"/>
    <property type="evidence" value="ECO:0007669"/>
    <property type="project" value="InterPro"/>
</dbReference>
<evidence type="ECO:0000256" key="2">
    <source>
        <dbReference type="ARBA" id="ARBA00022741"/>
    </source>
</evidence>
<dbReference type="PRINTS" id="PR00819">
    <property type="entry name" value="CBXCFQXSUPER"/>
</dbReference>
<evidence type="ECO:0000313" key="6">
    <source>
        <dbReference type="EMBL" id="RXW14679.1"/>
    </source>
</evidence>
<organism evidence="6 7">
    <name type="scientific">Candolleomyces aberdarensis</name>
    <dbReference type="NCBI Taxonomy" id="2316362"/>
    <lineage>
        <taxon>Eukaryota</taxon>
        <taxon>Fungi</taxon>
        <taxon>Dikarya</taxon>
        <taxon>Basidiomycota</taxon>
        <taxon>Agaricomycotina</taxon>
        <taxon>Agaricomycetes</taxon>
        <taxon>Agaricomycetidae</taxon>
        <taxon>Agaricales</taxon>
        <taxon>Agaricineae</taxon>
        <taxon>Psathyrellaceae</taxon>
        <taxon>Candolleomyces</taxon>
    </lineage>
</organism>
<feature type="compositionally biased region" description="Basic and acidic residues" evidence="4">
    <location>
        <begin position="1122"/>
        <end position="1140"/>
    </location>
</feature>
<dbReference type="InterPro" id="IPR041677">
    <property type="entry name" value="DNA2/NAM7_AAA_11"/>
</dbReference>
<accession>A0A4Q2D660</accession>
<dbReference type="FunFam" id="3.40.50.300:FF:001660">
    <property type="entry name" value="NF-X1 finger and helicase protein, putative"/>
    <property type="match status" value="1"/>
</dbReference>
<feature type="region of interest" description="Disordered" evidence="4">
    <location>
        <begin position="159"/>
        <end position="183"/>
    </location>
</feature>
<dbReference type="InterPro" id="IPR003593">
    <property type="entry name" value="AAA+_ATPase"/>
</dbReference>
<dbReference type="CDD" id="cd17936">
    <property type="entry name" value="EEXXEc_NFX1"/>
    <property type="match status" value="1"/>
</dbReference>
<comment type="caution">
    <text evidence="6">The sequence shown here is derived from an EMBL/GenBank/DDBJ whole genome shotgun (WGS) entry which is preliminary data.</text>
</comment>
<dbReference type="InterPro" id="IPR003959">
    <property type="entry name" value="ATPase_AAA_core"/>
</dbReference>
<dbReference type="STRING" id="2316362.A0A4Q2D660"/>
<dbReference type="SUPFAM" id="SSF52540">
    <property type="entry name" value="P-loop containing nucleoside triphosphate hydrolases"/>
    <property type="match status" value="3"/>
</dbReference>
<dbReference type="CDD" id="cd18808">
    <property type="entry name" value="SF1_C_Upf1"/>
    <property type="match status" value="1"/>
</dbReference>
<proteinExistence type="inferred from homology"/>
<dbReference type="GO" id="GO:0005524">
    <property type="term" value="F:ATP binding"/>
    <property type="evidence" value="ECO:0007669"/>
    <property type="project" value="UniProtKB-KW"/>
</dbReference>
<dbReference type="FunFam" id="3.40.50.300:FF:000216">
    <property type="entry name" value="Type VII secretion ATPase EccA"/>
    <property type="match status" value="1"/>
</dbReference>
<dbReference type="Pfam" id="PF00004">
    <property type="entry name" value="AAA"/>
    <property type="match status" value="2"/>
</dbReference>
<dbReference type="Pfam" id="PF13087">
    <property type="entry name" value="AAA_12"/>
    <property type="match status" value="1"/>
</dbReference>
<feature type="compositionally biased region" description="Polar residues" evidence="4">
    <location>
        <begin position="1184"/>
        <end position="1217"/>
    </location>
</feature>
<reference evidence="6 7" key="1">
    <citation type="submission" date="2019-01" db="EMBL/GenBank/DDBJ databases">
        <title>Draft genome sequence of Psathyrella aberdarensis IHI B618.</title>
        <authorList>
            <person name="Buettner E."/>
            <person name="Kellner H."/>
        </authorList>
    </citation>
    <scope>NUCLEOTIDE SEQUENCE [LARGE SCALE GENOMIC DNA]</scope>
    <source>
        <strain evidence="6 7">IHI B618</strain>
    </source>
</reference>
<feature type="region of interest" description="Disordered" evidence="4">
    <location>
        <begin position="1154"/>
        <end position="1233"/>
    </location>
</feature>
<keyword evidence="3" id="KW-0067">ATP-binding</keyword>
<dbReference type="FunFam" id="1.10.8.60:FF:000160">
    <property type="entry name" value="WGS project CABT00000000 data, contig 2.55"/>
    <property type="match status" value="1"/>
</dbReference>
<evidence type="ECO:0000313" key="7">
    <source>
        <dbReference type="Proteomes" id="UP000290288"/>
    </source>
</evidence>
<evidence type="ECO:0000259" key="5">
    <source>
        <dbReference type="SMART" id="SM00382"/>
    </source>
</evidence>
<dbReference type="InterPro" id="IPR047187">
    <property type="entry name" value="SF1_C_Upf1"/>
</dbReference>
<feature type="non-terminal residue" evidence="6">
    <location>
        <position position="1629"/>
    </location>
</feature>
<dbReference type="PANTHER" id="PTHR43392">
    <property type="entry name" value="AAA-TYPE ATPASE FAMILY PROTEIN / ANKYRIN REPEAT FAMILY PROTEIN"/>
    <property type="match status" value="1"/>
</dbReference>
<feature type="compositionally biased region" description="Polar residues" evidence="4">
    <location>
        <begin position="1159"/>
        <end position="1178"/>
    </location>
</feature>
<evidence type="ECO:0000256" key="4">
    <source>
        <dbReference type="SAM" id="MobiDB-lite"/>
    </source>
</evidence>
<dbReference type="InterPro" id="IPR027417">
    <property type="entry name" value="P-loop_NTPase"/>
</dbReference>
<gene>
    <name evidence="6" type="ORF">EST38_g11172</name>
</gene>
<dbReference type="Gene3D" id="1.10.8.60">
    <property type="match status" value="1"/>
</dbReference>
<feature type="domain" description="AAA+ ATPase" evidence="5">
    <location>
        <begin position="426"/>
        <end position="786"/>
    </location>
</feature>
<dbReference type="SMART" id="SM00382">
    <property type="entry name" value="AAA"/>
    <property type="match status" value="2"/>
</dbReference>
<dbReference type="InterPro" id="IPR050773">
    <property type="entry name" value="CbxX/CfxQ_RuBisCO_ESX"/>
</dbReference>
<dbReference type="Proteomes" id="UP000290288">
    <property type="component" value="Unassembled WGS sequence"/>
</dbReference>
<sequence>MRLTLTPAFFNQHASPLLHYFQQPELAQINSGQLLQSVLLKIVDPPIFWDAFQKAFLDDVLTLGGQKAFGWLLLQLVSLPLESSAPYREEYSLNQNLPRLLSSGDIDLRTLGQKIKHATEALKSDPSALAAGAAGSTPGGRHDNDFLDFRQISIVPTPDEVQSKEPASIRSSDFLRDPSTEPTRVASHLDNQFRLLREDMLYDLREELQLALGNRKRSRGTKISGLQVIGLYLQESQPRGKNIRRVKCGLQLECEEDLDIFQGVSPERREKHIRDERYFLRHQSLACLQVENEIIAFVTINRDTALLAQPEPIIAVQLEGDEGLMKVLRKIKKSDNLTLIQIDTALFAYEFVLKALQQAPSLPLSEEILLWKPDSVPQELDLSEQPTPVVNTLLLDPHCNLKSLLQTKDDIHLDASQSQSLLVGLVQRVSLIQGPPGTGKSFIGALMAKAIHDYTNQTILVVCFTNHALDDILSSLLDIGIPVSSMVRLGGKSTPKTEPLMLKRQANTGSRHRTDWQAIDAAKLLLNDLDEKLTSSFAEYMTKGTTLNDILDHLEFEDSDYFFTFTVPEGEDGMEIVGNKGRAIGQTYLLERWLKGQDAGIFSLSENVQLESGIWDMGPAERRAKYQEWGDALETEQVQGLHAAIKSYNKQFENLEQAFASNDISVLRGKRIIGCTTTAAAKYGFSIHAAAPNVVLVEEAGEILESHILTALGPKLSQLILIGDHKQLRPKVNNYELTVEKKKGYDLNRSLFERLILSGYPHQTLTKQHRMRPEISDLIRQLTYPELQDAPRTQNHPNVTGVQDNIVFISHFHHESNHNQLADKKDMASKTSKENHFEVDMVLKIVKYLGQQGYGTDNLVVLTPYLGQLHRLRDALKNDNDPLLIDLDSYELVKAGLLSPATAKVNKKPIHLSTIDNYQGEESDIVIISLTRSNDNNDIGFMYSPERLNVLLSRARNGLIMIGNPSTFKNSSKGKEIWTKLFSMLTEGKHIYEGLPVYCSRHPDRKQILCKAEDFDENCPEGGCIEPCGAMLNCQVHTCAARCHNIVDHSKIPCEELVSGKCLWGHSLTRRCHELSVPDACKICDSKDKSIRKKQLADLKERERNEAAERKHLQEMAEIDAEIDKEQRQKKEEKEAEKREQAILQRRADLAALKGRVGSMSTSQNVESTQTKPLQRPSSEILDNLTSFASGSGYSNARPQAQPVPSGSNRLPPSIQFSKEAPSPAESEWQRQKSLEGAFSPPIDEVMGMVGLESVKYQILAIKAKIDTCKRQNSSLAKERFNISFLGNPGTGKTTVARHYSTFLSSVGVIPGKGFFETTGSRLGYKGVQGAEKMLKDVLKAGGGTIFIDEAYQLTNGNSASGPQVLDFLLAEMENNVGKIVFIVAGYSKEMETFFEHNPGLQSRVPYKIKFDDYTDEELMDMFENLIASTYQYQMQIEDGCRGLYCRVAIRRIGRRRNAPGFGNARDLQIFFAKVRERQATRLNEERREGKRPNDFLFAKEDLIGPDPSIAIKKSKAWGKLQSMIGLKSVKESVSNIVDSIQENYQRELDEVKPLAFSLNRVFLGPPGTGKTTVAGLYGQILADLGLLSKGEVVVKNPADFVGAVLGETEKKTKGILGNALGKVLVIDE</sequence>
<dbReference type="OrthoDB" id="2423195at2759"/>
<protein>
    <recommendedName>
        <fullName evidence="5">AAA+ ATPase domain-containing protein</fullName>
    </recommendedName>
</protein>
<dbReference type="InterPro" id="IPR041679">
    <property type="entry name" value="DNA2/NAM7-like_C"/>
</dbReference>
<feature type="region of interest" description="Disordered" evidence="4">
    <location>
        <begin position="1117"/>
        <end position="1140"/>
    </location>
</feature>
<dbReference type="InterPro" id="IPR000641">
    <property type="entry name" value="CbxX/CfxQ"/>
</dbReference>
<dbReference type="PANTHER" id="PTHR43392:SF2">
    <property type="entry name" value="AAA-TYPE ATPASE FAMILY PROTEIN _ ANKYRIN REPEAT FAMILY PROTEIN"/>
    <property type="match status" value="1"/>
</dbReference>
<feature type="domain" description="AAA+ ATPase" evidence="5">
    <location>
        <begin position="1279"/>
        <end position="1415"/>
    </location>
</feature>
<dbReference type="CDD" id="cd00009">
    <property type="entry name" value="AAA"/>
    <property type="match status" value="2"/>
</dbReference>
<comment type="similarity">
    <text evidence="1">Belongs to the CbxX/CfxQ family.</text>
</comment>
<dbReference type="CDD" id="cd06008">
    <property type="entry name" value="NF-X1-zinc-finger"/>
    <property type="match status" value="1"/>
</dbReference>
<evidence type="ECO:0000256" key="3">
    <source>
        <dbReference type="ARBA" id="ARBA00022840"/>
    </source>
</evidence>
<keyword evidence="2" id="KW-0547">Nucleotide-binding</keyword>
<dbReference type="GO" id="GO:0004386">
    <property type="term" value="F:helicase activity"/>
    <property type="evidence" value="ECO:0007669"/>
    <property type="project" value="InterPro"/>
</dbReference>
<dbReference type="Pfam" id="PF13086">
    <property type="entry name" value="AAA_11"/>
    <property type="match status" value="1"/>
</dbReference>